<feature type="transmembrane region" description="Helical" evidence="11">
    <location>
        <begin position="266"/>
        <end position="286"/>
    </location>
</feature>
<dbReference type="PANTHER" id="PTHR43646">
    <property type="entry name" value="GLYCOSYLTRANSFERASE"/>
    <property type="match status" value="1"/>
</dbReference>
<accession>A0ABW5RTU3</accession>
<comment type="pathway">
    <text evidence="8">Carotenoid biosynthesis; staphyloxanthin biosynthesis; staphyloxanthin from farnesyl diphosphate: step 4/5.</text>
</comment>
<evidence type="ECO:0000256" key="1">
    <source>
        <dbReference type="ARBA" id="ARBA00004236"/>
    </source>
</evidence>
<protein>
    <recommendedName>
        <fullName evidence="10">4,4'-diaponeurosporenoate glycosyltransferase</fullName>
    </recommendedName>
</protein>
<evidence type="ECO:0000256" key="5">
    <source>
        <dbReference type="ARBA" id="ARBA00022746"/>
    </source>
</evidence>
<evidence type="ECO:0000256" key="11">
    <source>
        <dbReference type="SAM" id="Phobius"/>
    </source>
</evidence>
<keyword evidence="5" id="KW-0125">Carotenoid biosynthesis</keyword>
<evidence type="ECO:0000313" key="13">
    <source>
        <dbReference type="EMBL" id="MFD2682122.1"/>
    </source>
</evidence>
<dbReference type="Gene3D" id="3.90.550.10">
    <property type="entry name" value="Spore Coat Polysaccharide Biosynthesis Protein SpsA, Chain A"/>
    <property type="match status" value="1"/>
</dbReference>
<reference evidence="14" key="1">
    <citation type="journal article" date="2019" name="Int. J. Syst. Evol. Microbiol.">
        <title>The Global Catalogue of Microorganisms (GCM) 10K type strain sequencing project: providing services to taxonomists for standard genome sequencing and annotation.</title>
        <authorList>
            <consortium name="The Broad Institute Genomics Platform"/>
            <consortium name="The Broad Institute Genome Sequencing Center for Infectious Disease"/>
            <person name="Wu L."/>
            <person name="Ma J."/>
        </authorList>
    </citation>
    <scope>NUCLEOTIDE SEQUENCE [LARGE SCALE GENOMIC DNA]</scope>
    <source>
        <strain evidence="14">KCTC 3913</strain>
    </source>
</reference>
<evidence type="ECO:0000256" key="8">
    <source>
        <dbReference type="ARBA" id="ARBA00037904"/>
    </source>
</evidence>
<evidence type="ECO:0000259" key="12">
    <source>
        <dbReference type="Pfam" id="PF00535"/>
    </source>
</evidence>
<dbReference type="RefSeq" id="WP_377936834.1">
    <property type="nucleotide sequence ID" value="NZ_JBHUMF010000031.1"/>
</dbReference>
<evidence type="ECO:0000256" key="10">
    <source>
        <dbReference type="ARBA" id="ARBA00040345"/>
    </source>
</evidence>
<evidence type="ECO:0000256" key="4">
    <source>
        <dbReference type="ARBA" id="ARBA00022679"/>
    </source>
</evidence>
<organism evidence="13 14">
    <name type="scientific">Bacillus seohaeanensis</name>
    <dbReference type="NCBI Taxonomy" id="284580"/>
    <lineage>
        <taxon>Bacteria</taxon>
        <taxon>Bacillati</taxon>
        <taxon>Bacillota</taxon>
        <taxon>Bacilli</taxon>
        <taxon>Bacillales</taxon>
        <taxon>Bacillaceae</taxon>
        <taxon>Bacillus</taxon>
    </lineage>
</organism>
<comment type="similarity">
    <text evidence="9">Belongs to the glycosyltransferase 2 family. CrtQ subfamily.</text>
</comment>
<keyword evidence="3" id="KW-0328">Glycosyltransferase</keyword>
<keyword evidence="2" id="KW-1003">Cell membrane</keyword>
<name>A0ABW5RTU3_9BACI</name>
<evidence type="ECO:0000256" key="3">
    <source>
        <dbReference type="ARBA" id="ARBA00022676"/>
    </source>
</evidence>
<dbReference type="InterPro" id="IPR001173">
    <property type="entry name" value="Glyco_trans_2-like"/>
</dbReference>
<dbReference type="PANTHER" id="PTHR43646:SF2">
    <property type="entry name" value="GLYCOSYLTRANSFERASE 2-LIKE DOMAIN-CONTAINING PROTEIN"/>
    <property type="match status" value="1"/>
</dbReference>
<dbReference type="CDD" id="cd00761">
    <property type="entry name" value="Glyco_tranf_GTA_type"/>
    <property type="match status" value="1"/>
</dbReference>
<dbReference type="SUPFAM" id="SSF53448">
    <property type="entry name" value="Nucleotide-diphospho-sugar transferases"/>
    <property type="match status" value="1"/>
</dbReference>
<comment type="caution">
    <text evidence="13">The sequence shown here is derived from an EMBL/GenBank/DDBJ whole genome shotgun (WGS) entry which is preliminary data.</text>
</comment>
<keyword evidence="11" id="KW-1133">Transmembrane helix</keyword>
<evidence type="ECO:0000256" key="6">
    <source>
        <dbReference type="ARBA" id="ARBA00023136"/>
    </source>
</evidence>
<feature type="transmembrane region" description="Helical" evidence="11">
    <location>
        <begin position="327"/>
        <end position="349"/>
    </location>
</feature>
<evidence type="ECO:0000256" key="7">
    <source>
        <dbReference type="ARBA" id="ARBA00037281"/>
    </source>
</evidence>
<dbReference type="InterPro" id="IPR029044">
    <property type="entry name" value="Nucleotide-diphossugar_trans"/>
</dbReference>
<keyword evidence="14" id="KW-1185">Reference proteome</keyword>
<comment type="function">
    <text evidence="7">Catalyzes the glycosylation of 4,4'-diaponeurosporenoate, i.e. the esterification of glucose at the C1'' position with the carboxyl group of 4,4'-diaponeurosporenic acid, to form glycosyl-4,4'-diaponeurosporenoate. This is a step in the biosynthesis of staphyloxanthin, an orange pigment present in most staphylococci strains.</text>
</comment>
<dbReference type="EMBL" id="JBHUMF010000031">
    <property type="protein sequence ID" value="MFD2682122.1"/>
    <property type="molecule type" value="Genomic_DNA"/>
</dbReference>
<proteinExistence type="inferred from homology"/>
<keyword evidence="6 11" id="KW-0472">Membrane</keyword>
<evidence type="ECO:0000313" key="14">
    <source>
        <dbReference type="Proteomes" id="UP001597506"/>
    </source>
</evidence>
<sequence length="371" mass="41856">MISWIVAISLTIFLFMRLPVLKKRVQLQNNYLVKKFSIIIHAKNAEKNITSFLKSINEQIVSPLEVIVVDDHSEDKTKDIAGQLGARVIAMPPLPAGWQAKNWAYWTGAQQADGDIFLFVDSNTWFDKRGLLRIAEAYKKQQNRGVLTIHPYHYVKHWYETLSMLLHMIILAASGVTNVFSKISGPAGGFEQCFICAKQDYFVLGGHETTKGSMAAHLSLSKHARKSGVFIEAKSGYRAISMRMYPNGFAKLMDGWASSFANRAQLMNIVPFFFTMAWLGSLAFFIVEGVQLMWSSPLYLCGMYVLLALLLLYIANRTGNFHLQDTLLFPIHLLICVVILGYSIVKSFIALKADRKGKYVVVQKGEDEKLK</sequence>
<gene>
    <name evidence="13" type="ORF">ACFSUL_15390</name>
</gene>
<evidence type="ECO:0000256" key="2">
    <source>
        <dbReference type="ARBA" id="ARBA00022475"/>
    </source>
</evidence>
<evidence type="ECO:0000256" key="9">
    <source>
        <dbReference type="ARBA" id="ARBA00038120"/>
    </source>
</evidence>
<comment type="subcellular location">
    <subcellularLocation>
        <location evidence="1">Cell membrane</location>
    </subcellularLocation>
</comment>
<dbReference type="Pfam" id="PF00535">
    <property type="entry name" value="Glycos_transf_2"/>
    <property type="match status" value="1"/>
</dbReference>
<dbReference type="Proteomes" id="UP001597506">
    <property type="component" value="Unassembled WGS sequence"/>
</dbReference>
<feature type="domain" description="Glycosyltransferase 2-like" evidence="12">
    <location>
        <begin position="37"/>
        <end position="159"/>
    </location>
</feature>
<keyword evidence="11" id="KW-0812">Transmembrane</keyword>
<keyword evidence="4" id="KW-0808">Transferase</keyword>
<feature type="transmembrane region" description="Helical" evidence="11">
    <location>
        <begin position="298"/>
        <end position="315"/>
    </location>
</feature>